<dbReference type="AlphaFoldDB" id="A0AAE0RSE6"/>
<organism evidence="1 2">
    <name type="scientific">Potamilus streckersoni</name>
    <dbReference type="NCBI Taxonomy" id="2493646"/>
    <lineage>
        <taxon>Eukaryota</taxon>
        <taxon>Metazoa</taxon>
        <taxon>Spiralia</taxon>
        <taxon>Lophotrochozoa</taxon>
        <taxon>Mollusca</taxon>
        <taxon>Bivalvia</taxon>
        <taxon>Autobranchia</taxon>
        <taxon>Heteroconchia</taxon>
        <taxon>Palaeoheterodonta</taxon>
        <taxon>Unionida</taxon>
        <taxon>Unionoidea</taxon>
        <taxon>Unionidae</taxon>
        <taxon>Ambleminae</taxon>
        <taxon>Lampsilini</taxon>
        <taxon>Potamilus</taxon>
    </lineage>
</organism>
<keyword evidence="2" id="KW-1185">Reference proteome</keyword>
<dbReference type="SUPFAM" id="SSF103657">
    <property type="entry name" value="BAR/IMD domain-like"/>
    <property type="match status" value="1"/>
</dbReference>
<evidence type="ECO:0000313" key="2">
    <source>
        <dbReference type="Proteomes" id="UP001195483"/>
    </source>
</evidence>
<accession>A0AAE0RSE6</accession>
<reference evidence="1" key="3">
    <citation type="submission" date="2023-05" db="EMBL/GenBank/DDBJ databases">
        <authorList>
            <person name="Smith C.H."/>
        </authorList>
    </citation>
    <scope>NUCLEOTIDE SEQUENCE</scope>
    <source>
        <strain evidence="1">CHS0354</strain>
        <tissue evidence="1">Mantle</tissue>
    </source>
</reference>
<reference evidence="1" key="1">
    <citation type="journal article" date="2021" name="Genome Biol. Evol.">
        <title>A High-Quality Reference Genome for a Parasitic Bivalve with Doubly Uniparental Inheritance (Bivalvia: Unionida).</title>
        <authorList>
            <person name="Smith C.H."/>
        </authorList>
    </citation>
    <scope>NUCLEOTIDE SEQUENCE</scope>
    <source>
        <strain evidence="1">CHS0354</strain>
    </source>
</reference>
<dbReference type="InterPro" id="IPR027267">
    <property type="entry name" value="AH/BAR_dom_sf"/>
</dbReference>
<comment type="caution">
    <text evidence="1">The sequence shown here is derived from an EMBL/GenBank/DDBJ whole genome shotgun (WGS) entry which is preliminary data.</text>
</comment>
<reference evidence="1" key="2">
    <citation type="journal article" date="2021" name="Genome Biol. Evol.">
        <title>Developing a high-quality reference genome for a parasitic bivalve with doubly uniparental inheritance (Bivalvia: Unionida).</title>
        <authorList>
            <person name="Smith C.H."/>
        </authorList>
    </citation>
    <scope>NUCLEOTIDE SEQUENCE</scope>
    <source>
        <strain evidence="1">CHS0354</strain>
        <tissue evidence="1">Mantle</tissue>
    </source>
</reference>
<dbReference type="Proteomes" id="UP001195483">
    <property type="component" value="Unassembled WGS sequence"/>
</dbReference>
<protein>
    <submittedName>
        <fullName evidence="1">Uncharacterized protein</fullName>
    </submittedName>
</protein>
<name>A0AAE0RSE6_9BIVA</name>
<sequence>MASNSGTGAFDEYTNSGSRMLNEYTEEDPITRMLDEYVEEDSRIKTSDESVEGAYLLHKSGLRFTQGMRERYVGHERRVGSIHADSTSTGPQGIPNRLVSVLADMMEERFKIEEKTAHVLQNYSCDWTKKLAEVSSSGNGDFDHGYAAIIKALMEPMEDAKIYNIVKNGGLGDDGPVTFLRSWLKKMERSHIQQDTVKLYSTAWEKQRSAEEEIEKAMEYYHLRKYKLEYGLRQLQADPPVLSTHAATKLRHSAFRYHFKCQNAREKYKSLLKTEEAERGQALADIKTAQRKFEWFEKNRMMHTAVGIQRFIDIMEKLDTERANHERVLQDIIGLLNKIIVEVDASNLEPQNIHWREFPVFEEFREQNTKQKDGKTTSHKMSNLKIKQGHEIDSMPEVIRNKKRNIQSKCSGVIKADDIDPNLVKELTISDDDSDSSKETTMNDGIEKDIDDEESDTVIFEIDEKGRELKTKPKPLTKISDVREHAAPQTEHYSLPNAIESDSETEMWVILDKKHEIDLDLHQNTSTVPLKVGCTP</sequence>
<dbReference type="EMBL" id="JAEAOA010000640">
    <property type="protein sequence ID" value="KAK3578843.1"/>
    <property type="molecule type" value="Genomic_DNA"/>
</dbReference>
<evidence type="ECO:0000313" key="1">
    <source>
        <dbReference type="EMBL" id="KAK3578843.1"/>
    </source>
</evidence>
<proteinExistence type="predicted"/>
<gene>
    <name evidence="1" type="ORF">CHS0354_010196</name>
</gene>